<dbReference type="Pfam" id="PF01894">
    <property type="entry name" value="YjbQ"/>
    <property type="match status" value="1"/>
</dbReference>
<dbReference type="STRING" id="671143.DAMO_1603"/>
<protein>
    <recommendedName>
        <fullName evidence="3">Secondary thiamine-phosphate synthase enzyme</fullName>
    </recommendedName>
</protein>
<evidence type="ECO:0008006" key="3">
    <source>
        <dbReference type="Google" id="ProtNLM"/>
    </source>
</evidence>
<dbReference type="PATRIC" id="fig|671143.5.peg.1412"/>
<organism evidence="1 2">
    <name type="scientific">Methylomirabilis oxygeniifera</name>
    <dbReference type="NCBI Taxonomy" id="671143"/>
    <lineage>
        <taxon>Bacteria</taxon>
        <taxon>Candidatus Methylomirabilota</taxon>
        <taxon>Candidatus Methylomirabilia</taxon>
        <taxon>Candidatus Methylomirabilales</taxon>
        <taxon>Candidatus Methylomirabilaceae</taxon>
        <taxon>Candidatus Methylomirabilis</taxon>
    </lineage>
</organism>
<name>D5MFY2_METO1</name>
<dbReference type="HOGENOM" id="CLU_096980_1_1_0"/>
<dbReference type="InterPro" id="IPR035917">
    <property type="entry name" value="YjbQ-like_sf"/>
</dbReference>
<dbReference type="AlphaFoldDB" id="D5MFY2"/>
<dbReference type="Gene3D" id="2.60.120.460">
    <property type="entry name" value="YjbQ-like"/>
    <property type="match status" value="1"/>
</dbReference>
<dbReference type="KEGG" id="mox:DAMO_1603"/>
<evidence type="ECO:0000313" key="1">
    <source>
        <dbReference type="EMBL" id="CBE68663.1"/>
    </source>
</evidence>
<dbReference type="NCBIfam" id="TIGR00149">
    <property type="entry name" value="TIGR00149_YjbQ"/>
    <property type="match status" value="1"/>
</dbReference>
<dbReference type="SUPFAM" id="SSF111038">
    <property type="entry name" value="YjbQ-like"/>
    <property type="match status" value="1"/>
</dbReference>
<dbReference type="PANTHER" id="PTHR30615">
    <property type="entry name" value="UNCHARACTERIZED PROTEIN YJBQ-RELATED"/>
    <property type="match status" value="1"/>
</dbReference>
<dbReference type="eggNOG" id="COG0432">
    <property type="taxonomic scope" value="Bacteria"/>
</dbReference>
<dbReference type="EMBL" id="FP565575">
    <property type="protein sequence ID" value="CBE68663.1"/>
    <property type="molecule type" value="Genomic_DNA"/>
</dbReference>
<dbReference type="PIRSF" id="PIRSF004681">
    <property type="entry name" value="UCP004681"/>
    <property type="match status" value="1"/>
</dbReference>
<dbReference type="InterPro" id="IPR001602">
    <property type="entry name" value="UPF0047_YjbQ-like"/>
</dbReference>
<reference evidence="1 2" key="1">
    <citation type="journal article" date="2010" name="Nature">
        <title>Nitrite-driven anaerobic methane oxidation by oxygenic bacteria.</title>
        <authorList>
            <person name="Ettwig K.F."/>
            <person name="Butler M.K."/>
            <person name="Le Paslier D."/>
            <person name="Pelletier E."/>
            <person name="Mangenot S."/>
            <person name="Kuypers M.M.M."/>
            <person name="Schreiber F."/>
            <person name="Dutilh B.E."/>
            <person name="Zedelius J."/>
            <person name="de Beer D."/>
            <person name="Gloerich J."/>
            <person name="Wessels H.J.C.T."/>
            <person name="van Allen T."/>
            <person name="Luesken F."/>
            <person name="Wu M."/>
            <person name="van de Pas-Schoonen K.T."/>
            <person name="Op den Camp H.J.M."/>
            <person name="Janssen-Megens E.M."/>
            <person name="Francoijs K-J."/>
            <person name="Stunnenberg H."/>
            <person name="Weissenbach J."/>
            <person name="Jetten M.S.M."/>
            <person name="Strous M."/>
        </authorList>
    </citation>
    <scope>NUCLEOTIDE SEQUENCE [LARGE SCALE GENOMIC DNA]</scope>
</reference>
<dbReference type="Proteomes" id="UP000006898">
    <property type="component" value="Chromosome"/>
</dbReference>
<sequence>MIIRHETFTVATEDRLQFMDLTKRVRDLLQRHEIKQGLVILNSLHTTTALFINEWQEALLHDIQALMDRLVGQADGYRHNDPSYSDCDRSNAASHLRSLLLGRQLSVPVVDGEMSLGTFESIIFAELDGPRERQIQLQILAEKEG</sequence>
<accession>D5MFY2</accession>
<evidence type="ECO:0000313" key="2">
    <source>
        <dbReference type="Proteomes" id="UP000006898"/>
    </source>
</evidence>
<gene>
    <name evidence="1" type="ORF">DAMO_1603</name>
</gene>
<proteinExistence type="predicted"/>